<dbReference type="PANTHER" id="PTHR33823">
    <property type="entry name" value="RNA POLYMERASE-BINDING TRANSCRIPTION FACTOR DKSA-RELATED"/>
    <property type="match status" value="1"/>
</dbReference>
<dbReference type="GO" id="GO:0008270">
    <property type="term" value="F:zinc ion binding"/>
    <property type="evidence" value="ECO:0007669"/>
    <property type="project" value="UniProtKB-KW"/>
</dbReference>
<dbReference type="EMBL" id="WODC01000004">
    <property type="protein sequence ID" value="MUM77482.1"/>
    <property type="molecule type" value="Genomic_DNA"/>
</dbReference>
<evidence type="ECO:0000313" key="7">
    <source>
        <dbReference type="Proteomes" id="UP000461162"/>
    </source>
</evidence>
<sequence>MTDTQRREIKDHLLNGLSSLTTQETAESFALENCPDDTDFAAQLARQGVSLAMQHRRMVRIREYEAAIRRLHETDYGVCEECGDPIGLARLKANPSARLCIICQCAAEDGLLSDDVRCA</sequence>
<evidence type="ECO:0000256" key="1">
    <source>
        <dbReference type="ARBA" id="ARBA00022723"/>
    </source>
</evidence>
<dbReference type="AlphaFoldDB" id="A0A7K1KNK9"/>
<feature type="zinc finger region" description="dksA C4-type" evidence="4">
    <location>
        <begin position="79"/>
        <end position="103"/>
    </location>
</feature>
<evidence type="ECO:0000313" key="6">
    <source>
        <dbReference type="EMBL" id="MUM77482.1"/>
    </source>
</evidence>
<proteinExistence type="predicted"/>
<dbReference type="InterPro" id="IPR037187">
    <property type="entry name" value="DnaK_N"/>
</dbReference>
<gene>
    <name evidence="6" type="ORF">GKC30_07555</name>
</gene>
<dbReference type="SUPFAM" id="SSF57716">
    <property type="entry name" value="Glucocorticoid receptor-like (DNA-binding domain)"/>
    <property type="match status" value="1"/>
</dbReference>
<dbReference type="RefSeq" id="WP_155933674.1">
    <property type="nucleotide sequence ID" value="NZ_WODC01000004.1"/>
</dbReference>
<evidence type="ECO:0000256" key="3">
    <source>
        <dbReference type="ARBA" id="ARBA00022833"/>
    </source>
</evidence>
<keyword evidence="7" id="KW-1185">Reference proteome</keyword>
<evidence type="ECO:0000256" key="4">
    <source>
        <dbReference type="PROSITE-ProRule" id="PRU00510"/>
    </source>
</evidence>
<reference evidence="6 7" key="1">
    <citation type="submission" date="2019-11" db="EMBL/GenBank/DDBJ databases">
        <title>Pseudodesulfovibrio alkaliphilus, sp. nov., an alkaliphilic sulfate-reducing bacteria from mud volcano of Taman peninsula, Russia.</title>
        <authorList>
            <person name="Frolova A."/>
            <person name="Merkel A.Y."/>
            <person name="Slobodkin A.I."/>
        </authorList>
    </citation>
    <scope>NUCLEOTIDE SEQUENCE [LARGE SCALE GENOMIC DNA]</scope>
    <source>
        <strain evidence="6 7">F-1</strain>
    </source>
</reference>
<name>A0A7K1KNK9_9BACT</name>
<keyword evidence="3" id="KW-0862">Zinc</keyword>
<dbReference type="PROSITE" id="PS51128">
    <property type="entry name" value="ZF_DKSA_2"/>
    <property type="match status" value="1"/>
</dbReference>
<feature type="domain" description="Zinc finger DksA/TraR C4-type" evidence="5">
    <location>
        <begin position="75"/>
        <end position="104"/>
    </location>
</feature>
<dbReference type="Proteomes" id="UP000461162">
    <property type="component" value="Unassembled WGS sequence"/>
</dbReference>
<keyword evidence="2" id="KW-0863">Zinc-finger</keyword>
<dbReference type="Pfam" id="PF01258">
    <property type="entry name" value="zf-dskA_traR"/>
    <property type="match status" value="1"/>
</dbReference>
<dbReference type="InterPro" id="IPR020458">
    <property type="entry name" value="Znf_DskA_TraR_CS"/>
</dbReference>
<evidence type="ECO:0000259" key="5">
    <source>
        <dbReference type="Pfam" id="PF01258"/>
    </source>
</evidence>
<organism evidence="6 7">
    <name type="scientific">Pseudodesulfovibrio alkaliphilus</name>
    <dbReference type="NCBI Taxonomy" id="2661613"/>
    <lineage>
        <taxon>Bacteria</taxon>
        <taxon>Pseudomonadati</taxon>
        <taxon>Thermodesulfobacteriota</taxon>
        <taxon>Desulfovibrionia</taxon>
        <taxon>Desulfovibrionales</taxon>
        <taxon>Desulfovibrionaceae</taxon>
    </lineage>
</organism>
<keyword evidence="1" id="KW-0479">Metal-binding</keyword>
<dbReference type="PANTHER" id="PTHR33823:SF4">
    <property type="entry name" value="GENERAL STRESS PROTEIN 16O"/>
    <property type="match status" value="1"/>
</dbReference>
<comment type="caution">
    <text evidence="6">The sequence shown here is derived from an EMBL/GenBank/DDBJ whole genome shotgun (WGS) entry which is preliminary data.</text>
</comment>
<dbReference type="InterPro" id="IPR000962">
    <property type="entry name" value="Znf_DskA_TraR"/>
</dbReference>
<dbReference type="Gene3D" id="1.20.120.910">
    <property type="entry name" value="DksA, coiled-coil domain"/>
    <property type="match status" value="1"/>
</dbReference>
<dbReference type="SUPFAM" id="SSF109635">
    <property type="entry name" value="DnaK suppressor protein DksA, alpha-hairpin domain"/>
    <property type="match status" value="1"/>
</dbReference>
<dbReference type="PROSITE" id="PS01102">
    <property type="entry name" value="ZF_DKSA_1"/>
    <property type="match status" value="1"/>
</dbReference>
<accession>A0A7K1KNK9</accession>
<protein>
    <submittedName>
        <fullName evidence="6">TraR/DksA family transcriptional regulator</fullName>
    </submittedName>
</protein>
<evidence type="ECO:0000256" key="2">
    <source>
        <dbReference type="ARBA" id="ARBA00022771"/>
    </source>
</evidence>